<dbReference type="OrthoDB" id="6057624at2"/>
<protein>
    <submittedName>
        <fullName evidence="1">Uncharacterized protein</fullName>
    </submittedName>
</protein>
<keyword evidence="2" id="KW-1185">Reference proteome</keyword>
<accession>A0A1I3VXU0</accession>
<dbReference type="RefSeq" id="WP_091711845.1">
    <property type="nucleotide sequence ID" value="NZ_FOSH01000003.1"/>
</dbReference>
<sequence>MSEELSLHAKLSTWLDKNGYPLEMLVASIARKHTQLSIRQGWYYIDSESGDSREIDIVCTAADGYGSAEINFVIECKATKGPWVIFSSEDALASYHKLASFALFSEKAYDAVIEQVFPRAMDIPEEYLDSKSIPWLHKTGMIGYSMAQALGGNKDVPYNASISCVKAATWLINNSLWSDNTQNRPFAISFPIIVTSSPLFECTLDENGKTILSEISHGYVFFKQHVKDSSPTCISIVTESHIETFMKECQSVANHLLEAMDDALVSHFREQYI</sequence>
<reference evidence="2" key="1">
    <citation type="submission" date="2016-10" db="EMBL/GenBank/DDBJ databases">
        <authorList>
            <person name="Varghese N."/>
            <person name="Submissions S."/>
        </authorList>
    </citation>
    <scope>NUCLEOTIDE SEQUENCE [LARGE SCALE GENOMIC DNA]</scope>
    <source>
        <strain evidence="2">DSM 11578</strain>
    </source>
</reference>
<evidence type="ECO:0000313" key="2">
    <source>
        <dbReference type="Proteomes" id="UP000198924"/>
    </source>
</evidence>
<gene>
    <name evidence="1" type="ORF">SAMN04488079_103234</name>
</gene>
<evidence type="ECO:0000313" key="1">
    <source>
        <dbReference type="EMBL" id="SFJ99046.1"/>
    </source>
</evidence>
<dbReference type="AlphaFoldDB" id="A0A1I3VXU0"/>
<organism evidence="1 2">
    <name type="scientific">Methylophaga sulfidovorans</name>
    <dbReference type="NCBI Taxonomy" id="45496"/>
    <lineage>
        <taxon>Bacteria</taxon>
        <taxon>Pseudomonadati</taxon>
        <taxon>Pseudomonadota</taxon>
        <taxon>Gammaproteobacteria</taxon>
        <taxon>Thiotrichales</taxon>
        <taxon>Piscirickettsiaceae</taxon>
        <taxon>Methylophaga</taxon>
    </lineage>
</organism>
<dbReference type="Proteomes" id="UP000198924">
    <property type="component" value="Unassembled WGS sequence"/>
</dbReference>
<name>A0A1I3VXU0_9GAMM</name>
<proteinExistence type="predicted"/>
<dbReference type="EMBL" id="FOSH01000003">
    <property type="protein sequence ID" value="SFJ99046.1"/>
    <property type="molecule type" value="Genomic_DNA"/>
</dbReference>